<accession>A0ABS1GIR7</accession>
<dbReference type="EMBL" id="JAACYA010000002">
    <property type="protein sequence ID" value="MBK3332771.1"/>
    <property type="molecule type" value="Genomic_DNA"/>
</dbReference>
<keyword evidence="4" id="KW-1185">Reference proteome</keyword>
<evidence type="ECO:0000256" key="2">
    <source>
        <dbReference type="PROSITE-ProRule" id="PRU00504"/>
    </source>
</evidence>
<reference evidence="3 4" key="1">
    <citation type="journal article" date="2021" name="Syst. Appl. Microbiol.">
        <title>Persephonella atlantica sp. nov.: How to adapt to physico-chemical gradients in high temperature hydrothermal habitats.</title>
        <authorList>
            <person name="Francois D.X."/>
            <person name="Godfroy A."/>
            <person name="Mathien C."/>
            <person name="Aube J."/>
            <person name="Cathalot C."/>
            <person name="Lesongeur F."/>
            <person name="L'Haridon S."/>
            <person name="Philippon X."/>
            <person name="Roussel E.G."/>
        </authorList>
    </citation>
    <scope>NUCLEOTIDE SEQUENCE [LARGE SCALE GENOMIC DNA]</scope>
    <source>
        <strain evidence="3 4">MO1340</strain>
    </source>
</reference>
<dbReference type="Pfam" id="PF17170">
    <property type="entry name" value="DUF5128"/>
    <property type="match status" value="2"/>
</dbReference>
<name>A0ABS1GIR7_9AQUI</name>
<evidence type="ECO:0000313" key="4">
    <source>
        <dbReference type="Proteomes" id="UP000772812"/>
    </source>
</evidence>
<comment type="caution">
    <text evidence="3">The sequence shown here is derived from an EMBL/GenBank/DDBJ whole genome shotgun (WGS) entry which is preliminary data.</text>
</comment>
<feature type="repeat" description="NHL" evidence="2">
    <location>
        <begin position="282"/>
        <end position="325"/>
    </location>
</feature>
<dbReference type="CDD" id="cd14962">
    <property type="entry name" value="NHL_like_6"/>
    <property type="match status" value="1"/>
</dbReference>
<feature type="repeat" description="NHL" evidence="2">
    <location>
        <begin position="238"/>
        <end position="278"/>
    </location>
</feature>
<dbReference type="RefSeq" id="WP_200674186.1">
    <property type="nucleotide sequence ID" value="NZ_JAACYA010000002.1"/>
</dbReference>
<evidence type="ECO:0000256" key="1">
    <source>
        <dbReference type="ARBA" id="ARBA00022737"/>
    </source>
</evidence>
<organism evidence="3 4">
    <name type="scientific">Persephonella atlantica</name>
    <dbReference type="NCBI Taxonomy" id="2699429"/>
    <lineage>
        <taxon>Bacteria</taxon>
        <taxon>Pseudomonadati</taxon>
        <taxon>Aquificota</taxon>
        <taxon>Aquificia</taxon>
        <taxon>Aquificales</taxon>
        <taxon>Hydrogenothermaceae</taxon>
        <taxon>Persephonella</taxon>
    </lineage>
</organism>
<feature type="repeat" description="NHL" evidence="2">
    <location>
        <begin position="188"/>
        <end position="231"/>
    </location>
</feature>
<dbReference type="InterPro" id="IPR050952">
    <property type="entry name" value="TRIM-NHL_E3_ligases"/>
</dbReference>
<dbReference type="Proteomes" id="UP000772812">
    <property type="component" value="Unassembled WGS sequence"/>
</dbReference>
<dbReference type="Gene3D" id="2.120.10.30">
    <property type="entry name" value="TolB, C-terminal domain"/>
    <property type="match status" value="3"/>
</dbReference>
<dbReference type="InterPro" id="IPR011042">
    <property type="entry name" value="6-blade_b-propeller_TolB-like"/>
</dbReference>
<gene>
    <name evidence="3" type="ORF">GWK41_06785</name>
</gene>
<sequence>MRYMFAVFLIFTVCIKAEERIVWPPPPDEPKVEFVREIKKVEDFEKERGFFSKLADILFGKKKKMMIKPFGSCIHKNKLYFTDTGSKAVFIFDFEKKSVKVIDHIGDYSLSSPIDVAVDKRGRIYVSDSVLGTVFITNGDGDFLGKIGSTIIIRPTGLAIDKERDRLFITDTVGGKIYVVSLKNGKLIKKIGRTGTGKGEFNRPTFITLDREGNLYVVDSMNARIQIFDKDGRFLRMFGERGTVIGTFANPRGIAVDSDGNIYVTDTLLSAVQIFDQRGRLLLVIGNYGTGKGQFAYPADISISKDNYIFVSDSYNMRIQVLKYLKGGALR</sequence>
<evidence type="ECO:0000313" key="3">
    <source>
        <dbReference type="EMBL" id="MBK3332771.1"/>
    </source>
</evidence>
<dbReference type="PROSITE" id="PS51125">
    <property type="entry name" value="NHL"/>
    <property type="match status" value="3"/>
</dbReference>
<dbReference type="SUPFAM" id="SSF101898">
    <property type="entry name" value="NHL repeat"/>
    <property type="match status" value="1"/>
</dbReference>
<proteinExistence type="predicted"/>
<dbReference type="PANTHER" id="PTHR24104:SF25">
    <property type="entry name" value="PROTEIN LIN-41"/>
    <property type="match status" value="1"/>
</dbReference>
<protein>
    <submittedName>
        <fullName evidence="3">6-bladed beta-propeller</fullName>
    </submittedName>
</protein>
<dbReference type="InterPro" id="IPR001258">
    <property type="entry name" value="NHL_repeat"/>
</dbReference>
<dbReference type="PANTHER" id="PTHR24104">
    <property type="entry name" value="E3 UBIQUITIN-PROTEIN LIGASE NHLRC1-RELATED"/>
    <property type="match status" value="1"/>
</dbReference>
<keyword evidence="1" id="KW-0677">Repeat</keyword>